<feature type="non-terminal residue" evidence="2">
    <location>
        <position position="1"/>
    </location>
</feature>
<gene>
    <name evidence="2" type="ORF">HK097_006025</name>
</gene>
<evidence type="ECO:0000313" key="3">
    <source>
        <dbReference type="Proteomes" id="UP001212841"/>
    </source>
</evidence>
<feature type="region of interest" description="Disordered" evidence="1">
    <location>
        <begin position="354"/>
        <end position="390"/>
    </location>
</feature>
<dbReference type="EMBL" id="JADGJD010002820">
    <property type="protein sequence ID" value="KAJ3028179.1"/>
    <property type="molecule type" value="Genomic_DNA"/>
</dbReference>
<feature type="non-terminal residue" evidence="2">
    <location>
        <position position="390"/>
    </location>
</feature>
<name>A0AAD5WZ97_9FUNG</name>
<organism evidence="2 3">
    <name type="scientific">Rhizophlyctis rosea</name>
    <dbReference type="NCBI Taxonomy" id="64517"/>
    <lineage>
        <taxon>Eukaryota</taxon>
        <taxon>Fungi</taxon>
        <taxon>Fungi incertae sedis</taxon>
        <taxon>Chytridiomycota</taxon>
        <taxon>Chytridiomycota incertae sedis</taxon>
        <taxon>Chytridiomycetes</taxon>
        <taxon>Rhizophlyctidales</taxon>
        <taxon>Rhizophlyctidaceae</taxon>
        <taxon>Rhizophlyctis</taxon>
    </lineage>
</organism>
<dbReference type="AlphaFoldDB" id="A0AAD5WZ97"/>
<protein>
    <submittedName>
        <fullName evidence="2">Uncharacterized protein</fullName>
    </submittedName>
</protein>
<dbReference type="Proteomes" id="UP001212841">
    <property type="component" value="Unassembled WGS sequence"/>
</dbReference>
<evidence type="ECO:0000313" key="2">
    <source>
        <dbReference type="EMBL" id="KAJ3028179.1"/>
    </source>
</evidence>
<proteinExistence type="predicted"/>
<sequence length="390" mass="42963">SLTDPEATEEAVEQIIDGKFDGCHDDIFKRLLEGASTVEVEGLFAEWGRRKEQDPGHLGLTTLAPLASVKRPLQKKKAQKKLTNINNDHLAFELHRPEITLFPPNSTPRAFLETQMMALTAACPATTRILFLSLGAPVTHLPHIADLNNLHAAANGRRCLLVTVLPANPNNLRKFCNVLALSPFRHREADIQYQEINPSIKTSFRHTSNNPTTFVCAVNQDKAFNNVPFHDSNFLQKGSNIVIGRNAGNRDNGTKIFPPQDVLEIIMRYSSTGDMVINFTPGSSSTSHICALSRRHYHGSCPTDTWYKTELISEIREFEESVENNVQWGTMVESIIGKTVGIVLAEKLGLGSRLTSGTQSKKGKEHAEDIGVDDSSSFDGNEGGGHGEKK</sequence>
<reference evidence="2" key="1">
    <citation type="submission" date="2020-05" db="EMBL/GenBank/DDBJ databases">
        <title>Phylogenomic resolution of chytrid fungi.</title>
        <authorList>
            <person name="Stajich J.E."/>
            <person name="Amses K."/>
            <person name="Simmons R."/>
            <person name="Seto K."/>
            <person name="Myers J."/>
            <person name="Bonds A."/>
            <person name="Quandt C.A."/>
            <person name="Barry K."/>
            <person name="Liu P."/>
            <person name="Grigoriev I."/>
            <person name="Longcore J.E."/>
            <person name="James T.Y."/>
        </authorList>
    </citation>
    <scope>NUCLEOTIDE SEQUENCE</scope>
    <source>
        <strain evidence="2">JEL0318</strain>
    </source>
</reference>
<keyword evidence="3" id="KW-1185">Reference proteome</keyword>
<accession>A0AAD5WZ97</accession>
<evidence type="ECO:0000256" key="1">
    <source>
        <dbReference type="SAM" id="MobiDB-lite"/>
    </source>
</evidence>
<comment type="caution">
    <text evidence="2">The sequence shown here is derived from an EMBL/GenBank/DDBJ whole genome shotgun (WGS) entry which is preliminary data.</text>
</comment>